<keyword evidence="3" id="KW-0812">Transmembrane</keyword>
<keyword evidence="3" id="KW-0472">Membrane</keyword>
<gene>
    <name evidence="4" type="ORF">BSZ32_04325</name>
</gene>
<proteinExistence type="predicted"/>
<keyword evidence="3" id="KW-1133">Transmembrane helix</keyword>
<sequence length="213" mass="24786">MSRLTETRPQRLNVAPTQMEMKADTKPSTSPLAEDFEGKLVAAQQQLEQLQQQQEFIEQQKIELEELNERKKEFLSGQNDINDRFTTSLTAIDRELFEMRQEMEDLEQTRQCFADHQKKIDELNPQSWTRDELKLELNRSISMLDHAEDEYEEAMQHFRGGRRSGVLSPTQKKKTNKGSSSQSEFSSYFKQGFAFNLPLILAALIGFAIYLTR</sequence>
<feature type="transmembrane region" description="Helical" evidence="3">
    <location>
        <begin position="193"/>
        <end position="211"/>
    </location>
</feature>
<protein>
    <submittedName>
        <fullName evidence="4">Uncharacterized protein</fullName>
    </submittedName>
</protein>
<organism evidence="4 5">
    <name type="scientific">Rubritalea profundi</name>
    <dbReference type="NCBI Taxonomy" id="1658618"/>
    <lineage>
        <taxon>Bacteria</taxon>
        <taxon>Pseudomonadati</taxon>
        <taxon>Verrucomicrobiota</taxon>
        <taxon>Verrucomicrobiia</taxon>
        <taxon>Verrucomicrobiales</taxon>
        <taxon>Rubritaleaceae</taxon>
        <taxon>Rubritalea</taxon>
    </lineage>
</organism>
<keyword evidence="5" id="KW-1185">Reference proteome</keyword>
<evidence type="ECO:0000256" key="1">
    <source>
        <dbReference type="SAM" id="Coils"/>
    </source>
</evidence>
<dbReference type="EMBL" id="MQWA01000001">
    <property type="protein sequence ID" value="PQJ27799.1"/>
    <property type="molecule type" value="Genomic_DNA"/>
</dbReference>
<dbReference type="OrthoDB" id="9835209at2"/>
<keyword evidence="1" id="KW-0175">Coiled coil</keyword>
<feature type="region of interest" description="Disordered" evidence="2">
    <location>
        <begin position="158"/>
        <end position="183"/>
    </location>
</feature>
<dbReference type="Proteomes" id="UP000239907">
    <property type="component" value="Unassembled WGS sequence"/>
</dbReference>
<name>A0A2S7TYH2_9BACT</name>
<evidence type="ECO:0000313" key="5">
    <source>
        <dbReference type="Proteomes" id="UP000239907"/>
    </source>
</evidence>
<dbReference type="AlphaFoldDB" id="A0A2S7TYH2"/>
<feature type="coiled-coil region" evidence="1">
    <location>
        <begin position="33"/>
        <end position="150"/>
    </location>
</feature>
<feature type="region of interest" description="Disordered" evidence="2">
    <location>
        <begin position="1"/>
        <end position="32"/>
    </location>
</feature>
<evidence type="ECO:0000256" key="3">
    <source>
        <dbReference type="SAM" id="Phobius"/>
    </source>
</evidence>
<dbReference type="RefSeq" id="WP_105042291.1">
    <property type="nucleotide sequence ID" value="NZ_MQWA01000001.1"/>
</dbReference>
<reference evidence="4 5" key="1">
    <citation type="submission" date="2016-12" db="EMBL/GenBank/DDBJ databases">
        <title>Study of bacterial adaptation to deep sea.</title>
        <authorList>
            <person name="Song J."/>
            <person name="Yoshizawa S."/>
            <person name="Kogure K."/>
        </authorList>
    </citation>
    <scope>NUCLEOTIDE SEQUENCE [LARGE SCALE GENOMIC DNA]</scope>
    <source>
        <strain evidence="4 5">SAORIC-165</strain>
    </source>
</reference>
<comment type="caution">
    <text evidence="4">The sequence shown here is derived from an EMBL/GenBank/DDBJ whole genome shotgun (WGS) entry which is preliminary data.</text>
</comment>
<evidence type="ECO:0000313" key="4">
    <source>
        <dbReference type="EMBL" id="PQJ27799.1"/>
    </source>
</evidence>
<evidence type="ECO:0000256" key="2">
    <source>
        <dbReference type="SAM" id="MobiDB-lite"/>
    </source>
</evidence>
<accession>A0A2S7TYH2</accession>